<dbReference type="EMBL" id="SNRW01004812">
    <property type="protein sequence ID" value="KAA6386420.1"/>
    <property type="molecule type" value="Genomic_DNA"/>
</dbReference>
<accession>A0A5J4VVF4</accession>
<name>A0A5J4VVF4_9EUKA</name>
<dbReference type="AlphaFoldDB" id="A0A5J4VVF4"/>
<sequence length="47" mass="5598">MGDTYLVMLKSDGMLYVMKRVDYVDMNDRKMADEEVAQMRRLASRYT</sequence>
<evidence type="ECO:0000313" key="2">
    <source>
        <dbReference type="Proteomes" id="UP000324800"/>
    </source>
</evidence>
<protein>
    <submittedName>
        <fullName evidence="1">Uncharacterized protein</fullName>
    </submittedName>
</protein>
<proteinExistence type="predicted"/>
<evidence type="ECO:0000313" key="1">
    <source>
        <dbReference type="EMBL" id="KAA6386420.1"/>
    </source>
</evidence>
<feature type="non-terminal residue" evidence="1">
    <location>
        <position position="47"/>
    </location>
</feature>
<organism evidence="1 2">
    <name type="scientific">Streblomastix strix</name>
    <dbReference type="NCBI Taxonomy" id="222440"/>
    <lineage>
        <taxon>Eukaryota</taxon>
        <taxon>Metamonada</taxon>
        <taxon>Preaxostyla</taxon>
        <taxon>Oxymonadida</taxon>
        <taxon>Streblomastigidae</taxon>
        <taxon>Streblomastix</taxon>
    </lineage>
</organism>
<dbReference type="Proteomes" id="UP000324800">
    <property type="component" value="Unassembled WGS sequence"/>
</dbReference>
<gene>
    <name evidence="1" type="ORF">EZS28_018052</name>
</gene>
<comment type="caution">
    <text evidence="1">The sequence shown here is derived from an EMBL/GenBank/DDBJ whole genome shotgun (WGS) entry which is preliminary data.</text>
</comment>
<reference evidence="1 2" key="1">
    <citation type="submission" date="2019-03" db="EMBL/GenBank/DDBJ databases">
        <title>Single cell metagenomics reveals metabolic interactions within the superorganism composed of flagellate Streblomastix strix and complex community of Bacteroidetes bacteria on its surface.</title>
        <authorList>
            <person name="Treitli S.C."/>
            <person name="Kolisko M."/>
            <person name="Husnik F."/>
            <person name="Keeling P."/>
            <person name="Hampl V."/>
        </authorList>
    </citation>
    <scope>NUCLEOTIDE SEQUENCE [LARGE SCALE GENOMIC DNA]</scope>
    <source>
        <strain evidence="1">ST1C</strain>
    </source>
</reference>